<dbReference type="Proteomes" id="UP001174908">
    <property type="component" value="Unassembled WGS sequence"/>
</dbReference>
<feature type="domain" description="NUMOD4" evidence="1">
    <location>
        <begin position="2"/>
        <end position="57"/>
    </location>
</feature>
<keyword evidence="3" id="KW-1185">Reference proteome</keyword>
<accession>A0ABT7NF56</accession>
<dbReference type="RefSeq" id="WP_286661678.1">
    <property type="nucleotide sequence ID" value="NZ_JASZYV010000004.1"/>
</dbReference>
<reference evidence="2" key="1">
    <citation type="submission" date="2023-06" db="EMBL/GenBank/DDBJ databases">
        <authorList>
            <person name="Jiang Y."/>
            <person name="Liu Q."/>
        </authorList>
    </citation>
    <scope>NUCLEOTIDE SEQUENCE</scope>
    <source>
        <strain evidence="2">CGMCC 1.12089</strain>
    </source>
</reference>
<organism evidence="2 3">
    <name type="scientific">Variovorax dokdonensis</name>
    <dbReference type="NCBI Taxonomy" id="344883"/>
    <lineage>
        <taxon>Bacteria</taxon>
        <taxon>Pseudomonadati</taxon>
        <taxon>Pseudomonadota</taxon>
        <taxon>Betaproteobacteria</taxon>
        <taxon>Burkholderiales</taxon>
        <taxon>Comamonadaceae</taxon>
        <taxon>Variovorax</taxon>
    </lineage>
</organism>
<evidence type="ECO:0000259" key="1">
    <source>
        <dbReference type="Pfam" id="PF07463"/>
    </source>
</evidence>
<name>A0ABT7NF56_9BURK</name>
<evidence type="ECO:0000313" key="3">
    <source>
        <dbReference type="Proteomes" id="UP001174908"/>
    </source>
</evidence>
<dbReference type="EMBL" id="JASZYV010000004">
    <property type="protein sequence ID" value="MDM0046552.1"/>
    <property type="molecule type" value="Genomic_DNA"/>
</dbReference>
<gene>
    <name evidence="2" type="ORF">QTH91_18825</name>
</gene>
<sequence>MEKWKNIAGFDYQVSNLGRVRSLPRKVPGRGDKGFRSIGGQLLKGRPNGKGHLRVNLARDGVHRDVLISRLVATYFVRNPKDLPLVVHKDFDRSNNAASNLMWCDQASSLKRALGAGRFTALTSPKRAKNLDIETVELIYELRLAGMTLSEISTALDVRVEAAANVCNGKAWRDASRPALARRRR</sequence>
<comment type="caution">
    <text evidence="2">The sequence shown here is derived from an EMBL/GenBank/DDBJ whole genome shotgun (WGS) entry which is preliminary data.</text>
</comment>
<evidence type="ECO:0000313" key="2">
    <source>
        <dbReference type="EMBL" id="MDM0046552.1"/>
    </source>
</evidence>
<dbReference type="InterPro" id="IPR010902">
    <property type="entry name" value="NUMOD4"/>
</dbReference>
<dbReference type="Pfam" id="PF07463">
    <property type="entry name" value="NUMOD4"/>
    <property type="match status" value="1"/>
</dbReference>
<dbReference type="InterPro" id="IPR044925">
    <property type="entry name" value="His-Me_finger_sf"/>
</dbReference>
<proteinExistence type="predicted"/>
<dbReference type="SUPFAM" id="SSF54060">
    <property type="entry name" value="His-Me finger endonucleases"/>
    <property type="match status" value="1"/>
</dbReference>
<dbReference type="Gene3D" id="3.90.75.20">
    <property type="match status" value="1"/>
</dbReference>
<protein>
    <submittedName>
        <fullName evidence="2">NUMOD4 domain-containing protein</fullName>
    </submittedName>
</protein>